<dbReference type="Gene3D" id="2.30.29.30">
    <property type="entry name" value="Pleckstrin-homology domain (PH domain)/Phosphotyrosine-binding domain (PTB)"/>
    <property type="match status" value="1"/>
</dbReference>
<dbReference type="Gene3D" id="3.90.810.10">
    <property type="entry name" value="CRIB domain"/>
    <property type="match status" value="1"/>
</dbReference>
<dbReference type="SMART" id="SM00285">
    <property type="entry name" value="PBD"/>
    <property type="match status" value="1"/>
</dbReference>
<evidence type="ECO:0000256" key="6">
    <source>
        <dbReference type="ARBA" id="ARBA00023212"/>
    </source>
</evidence>
<evidence type="ECO:0000313" key="13">
    <source>
        <dbReference type="Proteomes" id="UP001219518"/>
    </source>
</evidence>
<reference evidence="12" key="1">
    <citation type="submission" date="2021-07" db="EMBL/GenBank/DDBJ databases">
        <authorList>
            <person name="Catto M.A."/>
            <person name="Jacobson A."/>
            <person name="Kennedy G."/>
            <person name="Labadie P."/>
            <person name="Hunt B.G."/>
            <person name="Srinivasan R."/>
        </authorList>
    </citation>
    <scope>NUCLEOTIDE SEQUENCE</scope>
    <source>
        <strain evidence="12">PL_HMW_Pooled</strain>
        <tissue evidence="12">Head</tissue>
    </source>
</reference>
<comment type="caution">
    <text evidence="12">The sequence shown here is derived from an EMBL/GenBank/DDBJ whole genome shotgun (WGS) entry which is preliminary data.</text>
</comment>
<feature type="compositionally biased region" description="Acidic residues" evidence="8">
    <location>
        <begin position="621"/>
        <end position="632"/>
    </location>
</feature>
<evidence type="ECO:0000256" key="3">
    <source>
        <dbReference type="ARBA" id="ARBA00022490"/>
    </source>
</evidence>
<evidence type="ECO:0000256" key="1">
    <source>
        <dbReference type="ARBA" id="ARBA00004123"/>
    </source>
</evidence>
<evidence type="ECO:0000256" key="5">
    <source>
        <dbReference type="ARBA" id="ARBA00022737"/>
    </source>
</evidence>
<feature type="compositionally biased region" description="Pro residues" evidence="8">
    <location>
        <begin position="313"/>
        <end position="332"/>
    </location>
</feature>
<dbReference type="PANTHER" id="PTHR11202:SF36">
    <property type="entry name" value="ACTIN NUCLEATION-PROMOTING FACTOR WASL"/>
    <property type="match status" value="1"/>
</dbReference>
<feature type="compositionally biased region" description="Basic residues" evidence="8">
    <location>
        <begin position="192"/>
        <end position="211"/>
    </location>
</feature>
<sequence length="632" mass="69188">MYFKPPLLKEKVTMVSDTQSSSSLLSPEENETVARLLGERCVNMVMSVVQVYQTTPPDHGSWKKRDAGVLVLVKDSGKRSYFFRLYCLTRRALVWEHELYSNMEQHYNTPKPFFHMFEAEDCVTGFNFADEREANAMSAALKEKAARKRIRQEKKRQPERQAAQMTHTRDHLSSPHSLSTPTLSNGSSTTSTHHRTAKGKVKRSREGKKKLSKADIGHPQDFKHVSHVGWNPNTGFDIEDRDDGLDPTLKQFLEKAGVSETQMQDKNTRDFIYDFIKNHGGIDRVKNEVQVTSVPPPPVPARNAPTNSSIRSAPPPPPPPSRTQLPPPPPPSQASVAASASGPPPPPPLRSLPQRQDSTKGAPTPPPPPPPPPVLTMAPPPPPPGSIPAPPSAAAPAMPDPRSALMDAIRSGKALKPVVIEEKNRNGGSGDTRAELMDQIRQGKELKAVSKEPKESESDDGDIVLYQNCSASSLCLAIESKPSDCVYTEECSNGLKPDLEGVGDITFHHLPSESEIYENLLDSSVSFSGNSSDINSEHIYINIKNCNESSRLHNEQGQVGSTSEVCNESNLLKCKLKSVVPAPRPPPSNCMPSDSLAGALQKALAERLRATHSDSSGSSSENEEDDEDEWED</sequence>
<feature type="compositionally biased region" description="Low complexity" evidence="8">
    <location>
        <begin position="174"/>
        <end position="184"/>
    </location>
</feature>
<dbReference type="Proteomes" id="UP001219518">
    <property type="component" value="Unassembled WGS sequence"/>
</dbReference>
<dbReference type="Pfam" id="PF00568">
    <property type="entry name" value="WH1"/>
    <property type="match status" value="1"/>
</dbReference>
<reference evidence="12" key="2">
    <citation type="journal article" date="2023" name="BMC Genomics">
        <title>Pest status, molecular evolution, and epigenetic factors derived from the genome assembly of Frankliniella fusca, a thysanopteran phytovirus vector.</title>
        <authorList>
            <person name="Catto M.A."/>
            <person name="Labadie P.E."/>
            <person name="Jacobson A.L."/>
            <person name="Kennedy G.G."/>
            <person name="Srinivasan R."/>
            <person name="Hunt B.G."/>
        </authorList>
    </citation>
    <scope>NUCLEOTIDE SEQUENCE</scope>
    <source>
        <strain evidence="12">PL_HMW_Pooled</strain>
    </source>
</reference>
<dbReference type="InterPro" id="IPR000697">
    <property type="entry name" value="WH1/EVH1_dom"/>
</dbReference>
<dbReference type="CDD" id="cd01205">
    <property type="entry name" value="EVH1_WASP-like"/>
    <property type="match status" value="1"/>
</dbReference>
<proteinExistence type="predicted"/>
<dbReference type="PROSITE" id="PS51082">
    <property type="entry name" value="WH2"/>
    <property type="match status" value="2"/>
</dbReference>
<feature type="domain" description="WH2" evidence="11">
    <location>
        <begin position="432"/>
        <end position="449"/>
    </location>
</feature>
<dbReference type="PANTHER" id="PTHR11202">
    <property type="entry name" value="SPROUTY-RELATED, EVH1 DOMAIN-CONTAINING PROTEIN FAMILY MEMBER"/>
    <property type="match status" value="1"/>
</dbReference>
<accession>A0AAE1LJ39</accession>
<feature type="compositionally biased region" description="Basic and acidic residues" evidence="8">
    <location>
        <begin position="212"/>
        <end position="224"/>
    </location>
</feature>
<comment type="subcellular location">
    <subcellularLocation>
        <location evidence="2">Cytoplasm</location>
        <location evidence="2">Cytoskeleton</location>
    </subcellularLocation>
    <subcellularLocation>
        <location evidence="1">Nucleus</location>
    </subcellularLocation>
</comment>
<feature type="compositionally biased region" description="Basic residues" evidence="8">
    <location>
        <begin position="145"/>
        <end position="154"/>
    </location>
</feature>
<feature type="domain" description="WH1" evidence="10">
    <location>
        <begin position="36"/>
        <end position="148"/>
    </location>
</feature>
<gene>
    <name evidence="12" type="ORF">KUF71_010520</name>
</gene>
<evidence type="ECO:0000259" key="9">
    <source>
        <dbReference type="PROSITE" id="PS50108"/>
    </source>
</evidence>
<keyword evidence="5" id="KW-0677">Repeat</keyword>
<dbReference type="CDD" id="cd21762">
    <property type="entry name" value="WH2"/>
    <property type="match status" value="1"/>
</dbReference>
<dbReference type="SUPFAM" id="SSF47912">
    <property type="entry name" value="Wiscott-Aldrich syndrome protein, WASP, C-terminal domain"/>
    <property type="match status" value="1"/>
</dbReference>
<evidence type="ECO:0000256" key="8">
    <source>
        <dbReference type="SAM" id="MobiDB-lite"/>
    </source>
</evidence>
<evidence type="ECO:0000256" key="7">
    <source>
        <dbReference type="ARBA" id="ARBA00023242"/>
    </source>
</evidence>
<dbReference type="SUPFAM" id="SSF50729">
    <property type="entry name" value="PH domain-like"/>
    <property type="match status" value="1"/>
</dbReference>
<feature type="compositionally biased region" description="Pro residues" evidence="8">
    <location>
        <begin position="363"/>
        <end position="393"/>
    </location>
</feature>
<dbReference type="FunFam" id="3.90.810.10:FF:000003">
    <property type="entry name" value="Neural Wiskott-Aldrich syndrome protein-like"/>
    <property type="match status" value="1"/>
</dbReference>
<dbReference type="InterPro" id="IPR011993">
    <property type="entry name" value="PH-like_dom_sf"/>
</dbReference>
<dbReference type="CDD" id="cd00132">
    <property type="entry name" value="CRIB"/>
    <property type="match status" value="1"/>
</dbReference>
<dbReference type="GO" id="GO:0005634">
    <property type="term" value="C:nucleus"/>
    <property type="evidence" value="ECO:0007669"/>
    <property type="project" value="UniProtKB-SubCell"/>
</dbReference>
<dbReference type="AlphaFoldDB" id="A0AAE1LJ39"/>
<dbReference type="PRINTS" id="PR01217">
    <property type="entry name" value="PRICHEXTENSN"/>
</dbReference>
<dbReference type="GO" id="GO:0007015">
    <property type="term" value="P:actin filament organization"/>
    <property type="evidence" value="ECO:0007669"/>
    <property type="project" value="InterPro"/>
</dbReference>
<dbReference type="FunFam" id="2.30.29.30:FF:000130">
    <property type="entry name" value="neural Wiskott-Aldrich syndrome protein"/>
    <property type="match status" value="1"/>
</dbReference>
<keyword evidence="3" id="KW-0963">Cytoplasm</keyword>
<feature type="region of interest" description="Disordered" evidence="8">
    <location>
        <begin position="602"/>
        <end position="632"/>
    </location>
</feature>
<keyword evidence="6" id="KW-0206">Cytoskeleton</keyword>
<dbReference type="Pfam" id="PF00786">
    <property type="entry name" value="PBD"/>
    <property type="match status" value="1"/>
</dbReference>
<dbReference type="PROSITE" id="PS50229">
    <property type="entry name" value="WH1"/>
    <property type="match status" value="1"/>
</dbReference>
<dbReference type="EMBL" id="JAHWGI010001033">
    <property type="protein sequence ID" value="KAK3921305.1"/>
    <property type="molecule type" value="Genomic_DNA"/>
</dbReference>
<protein>
    <submittedName>
        <fullName evidence="12">Wiskott-Aldrich syndrome protein</fullName>
    </submittedName>
</protein>
<evidence type="ECO:0000256" key="4">
    <source>
        <dbReference type="ARBA" id="ARBA00022553"/>
    </source>
</evidence>
<dbReference type="SMART" id="SM00246">
    <property type="entry name" value="WH2"/>
    <property type="match status" value="2"/>
</dbReference>
<keyword evidence="13" id="KW-1185">Reference proteome</keyword>
<dbReference type="InterPro" id="IPR000095">
    <property type="entry name" value="CRIB_dom"/>
</dbReference>
<dbReference type="InterPro" id="IPR003124">
    <property type="entry name" value="WH2_dom"/>
</dbReference>
<feature type="domain" description="CRIB" evidence="9">
    <location>
        <begin position="216"/>
        <end position="229"/>
    </location>
</feature>
<dbReference type="GO" id="GO:0003779">
    <property type="term" value="F:actin binding"/>
    <property type="evidence" value="ECO:0007669"/>
    <property type="project" value="InterPro"/>
</dbReference>
<feature type="region of interest" description="Disordered" evidence="8">
    <location>
        <begin position="291"/>
        <end position="408"/>
    </location>
</feature>
<evidence type="ECO:0000256" key="2">
    <source>
        <dbReference type="ARBA" id="ARBA00004245"/>
    </source>
</evidence>
<evidence type="ECO:0000259" key="11">
    <source>
        <dbReference type="PROSITE" id="PS51082"/>
    </source>
</evidence>
<dbReference type="PROSITE" id="PS50108">
    <property type="entry name" value="CRIB"/>
    <property type="match status" value="1"/>
</dbReference>
<evidence type="ECO:0000259" key="10">
    <source>
        <dbReference type="PROSITE" id="PS50229"/>
    </source>
</evidence>
<dbReference type="InterPro" id="IPR036936">
    <property type="entry name" value="CRIB_dom_sf"/>
</dbReference>
<keyword evidence="4" id="KW-0597">Phosphoprotein</keyword>
<dbReference type="InterPro" id="IPR011026">
    <property type="entry name" value="WAS_C"/>
</dbReference>
<dbReference type="Pfam" id="PF02205">
    <property type="entry name" value="WH2"/>
    <property type="match status" value="1"/>
</dbReference>
<name>A0AAE1LJ39_9NEOP</name>
<dbReference type="InterPro" id="IPR033927">
    <property type="entry name" value="WASPfam_EVH1"/>
</dbReference>
<evidence type="ECO:0000313" key="12">
    <source>
        <dbReference type="EMBL" id="KAK3921305.1"/>
    </source>
</evidence>
<feature type="region of interest" description="Disordered" evidence="8">
    <location>
        <begin position="141"/>
        <end position="242"/>
    </location>
</feature>
<feature type="domain" description="WH2" evidence="11">
    <location>
        <begin position="401"/>
        <end position="418"/>
    </location>
</feature>
<dbReference type="SMART" id="SM00461">
    <property type="entry name" value="WH1"/>
    <property type="match status" value="1"/>
</dbReference>
<dbReference type="GO" id="GO:0005856">
    <property type="term" value="C:cytoskeleton"/>
    <property type="evidence" value="ECO:0007669"/>
    <property type="project" value="UniProtKB-SubCell"/>
</dbReference>
<organism evidence="12 13">
    <name type="scientific">Frankliniella fusca</name>
    <dbReference type="NCBI Taxonomy" id="407009"/>
    <lineage>
        <taxon>Eukaryota</taxon>
        <taxon>Metazoa</taxon>
        <taxon>Ecdysozoa</taxon>
        <taxon>Arthropoda</taxon>
        <taxon>Hexapoda</taxon>
        <taxon>Insecta</taxon>
        <taxon>Pterygota</taxon>
        <taxon>Neoptera</taxon>
        <taxon>Paraneoptera</taxon>
        <taxon>Thysanoptera</taxon>
        <taxon>Terebrantia</taxon>
        <taxon>Thripoidea</taxon>
        <taxon>Thripidae</taxon>
        <taxon>Frankliniella</taxon>
    </lineage>
</organism>
<keyword evidence="7" id="KW-0539">Nucleus</keyword>